<feature type="region of interest" description="Disordered" evidence="3">
    <location>
        <begin position="315"/>
        <end position="342"/>
    </location>
</feature>
<proteinExistence type="predicted"/>
<keyword evidence="1" id="KW-0677">Repeat</keyword>
<dbReference type="PANTHER" id="PTHR15081">
    <property type="entry name" value="NUCLEAR AUTOANTIGENIC SPERM PROTEIN NASP -RELATED"/>
    <property type="match status" value="1"/>
</dbReference>
<dbReference type="GO" id="GO:0005654">
    <property type="term" value="C:nucleoplasm"/>
    <property type="evidence" value="ECO:0000318"/>
    <property type="project" value="GO_Central"/>
</dbReference>
<dbReference type="EMBL" id="DS469677">
    <property type="protein sequence ID" value="EDO36158.1"/>
    <property type="molecule type" value="Genomic_DNA"/>
</dbReference>
<feature type="compositionally biased region" description="Polar residues" evidence="3">
    <location>
        <begin position="1"/>
        <end position="13"/>
    </location>
</feature>
<feature type="compositionally biased region" description="Basic and acidic residues" evidence="3">
    <location>
        <begin position="117"/>
        <end position="135"/>
    </location>
</feature>
<dbReference type="AlphaFoldDB" id="A7SJG6"/>
<dbReference type="GO" id="GO:0006335">
    <property type="term" value="P:DNA replication-dependent chromatin assembly"/>
    <property type="evidence" value="ECO:0000318"/>
    <property type="project" value="GO_Central"/>
</dbReference>
<dbReference type="InterPro" id="IPR051730">
    <property type="entry name" value="NASP-like"/>
</dbReference>
<gene>
    <name evidence="4" type="ORF">NEMVEDRAFT_v1g245662</name>
</gene>
<dbReference type="HOGENOM" id="CLU_010162_3_0_1"/>
<reference evidence="4 5" key="1">
    <citation type="journal article" date="2007" name="Science">
        <title>Sea anemone genome reveals ancestral eumetazoan gene repertoire and genomic organization.</title>
        <authorList>
            <person name="Putnam N.H."/>
            <person name="Srivastava M."/>
            <person name="Hellsten U."/>
            <person name="Dirks B."/>
            <person name="Chapman J."/>
            <person name="Salamov A."/>
            <person name="Terry A."/>
            <person name="Shapiro H."/>
            <person name="Lindquist E."/>
            <person name="Kapitonov V.V."/>
            <person name="Jurka J."/>
            <person name="Genikhovich G."/>
            <person name="Grigoriev I.V."/>
            <person name="Lucas S.M."/>
            <person name="Steele R.E."/>
            <person name="Finnerty J.R."/>
            <person name="Technau U."/>
            <person name="Martindale M.Q."/>
            <person name="Rokhsar D.S."/>
        </authorList>
    </citation>
    <scope>NUCLEOTIDE SEQUENCE [LARGE SCALE GENOMIC DNA]</scope>
    <source>
        <strain evidence="5">CH2 X CH6</strain>
    </source>
</reference>
<keyword evidence="5" id="KW-1185">Reference proteome</keyword>
<organism evidence="4 5">
    <name type="scientific">Nematostella vectensis</name>
    <name type="common">Starlet sea anemone</name>
    <dbReference type="NCBI Taxonomy" id="45351"/>
    <lineage>
        <taxon>Eukaryota</taxon>
        <taxon>Metazoa</taxon>
        <taxon>Cnidaria</taxon>
        <taxon>Anthozoa</taxon>
        <taxon>Hexacorallia</taxon>
        <taxon>Actiniaria</taxon>
        <taxon>Edwardsiidae</taxon>
        <taxon>Nematostella</taxon>
    </lineage>
</organism>
<evidence type="ECO:0000313" key="4">
    <source>
        <dbReference type="EMBL" id="EDO36158.1"/>
    </source>
</evidence>
<dbReference type="STRING" id="45351.A7SJG6"/>
<evidence type="ECO:0000313" key="5">
    <source>
        <dbReference type="Proteomes" id="UP000001593"/>
    </source>
</evidence>
<feature type="compositionally biased region" description="Basic and acidic residues" evidence="3">
    <location>
        <begin position="160"/>
        <end position="214"/>
    </location>
</feature>
<protein>
    <recommendedName>
        <fullName evidence="6">Nuclear autoantigenic sperm protein</fullName>
    </recommendedName>
</protein>
<accession>A7SJG6</accession>
<feature type="region of interest" description="Disordered" evidence="3">
    <location>
        <begin position="100"/>
        <end position="251"/>
    </location>
</feature>
<dbReference type="eggNOG" id="KOG4563">
    <property type="taxonomic scope" value="Eukaryota"/>
</dbReference>
<dbReference type="GO" id="GO:0042393">
    <property type="term" value="F:histone binding"/>
    <property type="evidence" value="ECO:0000318"/>
    <property type="project" value="GO_Central"/>
</dbReference>
<feature type="compositionally biased region" description="Acidic residues" evidence="3">
    <location>
        <begin position="215"/>
        <end position="245"/>
    </location>
</feature>
<evidence type="ECO:0008006" key="6">
    <source>
        <dbReference type="Google" id="ProtNLM"/>
    </source>
</evidence>
<dbReference type="PhylomeDB" id="A7SJG6"/>
<evidence type="ECO:0000256" key="1">
    <source>
        <dbReference type="ARBA" id="ARBA00022737"/>
    </source>
</evidence>
<feature type="region of interest" description="Disordered" evidence="3">
    <location>
        <begin position="387"/>
        <end position="449"/>
    </location>
</feature>
<dbReference type="GO" id="GO:0034080">
    <property type="term" value="P:CENP-A containing chromatin assembly"/>
    <property type="evidence" value="ECO:0000318"/>
    <property type="project" value="GO_Central"/>
</dbReference>
<keyword evidence="2" id="KW-0802">TPR repeat</keyword>
<feature type="region of interest" description="Disordered" evidence="3">
    <location>
        <begin position="1"/>
        <end position="20"/>
    </location>
</feature>
<dbReference type="PANTHER" id="PTHR15081:SF1">
    <property type="entry name" value="NUCLEAR AUTOANTIGENIC SPERM PROTEIN"/>
    <property type="match status" value="1"/>
</dbReference>
<evidence type="ECO:0000256" key="2">
    <source>
        <dbReference type="ARBA" id="ARBA00022803"/>
    </source>
</evidence>
<sequence length="449" mass="50292">MASTEKQTPSNVEQEAISDETFDEEIAKLMGKGKRHFICSEILDAVKCLEEATKRLDKRYGKTNEDKCGEAYLWYGKALFELARMEGGVLGNALQDAIDEKGDQNGEESESTNGAPSDKKTDEQEVDSKEEKDELIVGPKISEIPEEEKEQIGTEVVEAMTREAFDEAMEEDKKKDAKSDEKPTKGESSKSEEKPADNKKASEEAAGDENKDEPMEGEEEEEEEEEEEGDDDEDKADEGADEASDKDEPTYMELAWQVFELARLIFEKRDSKEGKLLLAQCHLKLGEIQMEQAKKYYSQALEVLEKRMNCLQKSIDEADSKSKGKGKADDEDPTVKNRKELEELQDLFPEIKAKVDEASDLMTQTKPDVASIMIAVKKAPVAATDISHLVHRNKRKQEEGNMDTAAEPIPVKKPRQENEANGTEPHTNGQENMSEQKTTEAKTEPACAH</sequence>
<name>A7SJG6_NEMVE</name>
<evidence type="ECO:0000256" key="3">
    <source>
        <dbReference type="SAM" id="MobiDB-lite"/>
    </source>
</evidence>
<dbReference type="Proteomes" id="UP000001593">
    <property type="component" value="Unassembled WGS sequence"/>
</dbReference>
<dbReference type="InParanoid" id="A7SJG6"/>
<dbReference type="OMA" id="QIKWRXL"/>
<feature type="compositionally biased region" description="Polar residues" evidence="3">
    <location>
        <begin position="419"/>
        <end position="436"/>
    </location>
</feature>